<gene>
    <name evidence="3" type="ORF">ASIM_LOCUS19323</name>
</gene>
<evidence type="ECO:0000313" key="5">
    <source>
        <dbReference type="WBParaSite" id="ASIM_0001993901-mRNA-1"/>
    </source>
</evidence>
<dbReference type="GO" id="GO:0005524">
    <property type="term" value="F:ATP binding"/>
    <property type="evidence" value="ECO:0007669"/>
    <property type="project" value="InterPro"/>
</dbReference>
<dbReference type="GO" id="GO:0016887">
    <property type="term" value="F:ATP hydrolysis activity"/>
    <property type="evidence" value="ECO:0007669"/>
    <property type="project" value="InterPro"/>
</dbReference>
<dbReference type="InterPro" id="IPR055278">
    <property type="entry name" value="CDC48c"/>
</dbReference>
<protein>
    <submittedName>
        <fullName evidence="5">ATPase_AAA_core domain-containing protein</fullName>
    </submittedName>
</protein>
<keyword evidence="4" id="KW-1185">Reference proteome</keyword>
<dbReference type="OrthoDB" id="2187at2759"/>
<feature type="domain" description="AAA ATPase AAA+ lid" evidence="2">
    <location>
        <begin position="107"/>
        <end position="144"/>
    </location>
</feature>
<organism evidence="5">
    <name type="scientific">Anisakis simplex</name>
    <name type="common">Herring worm</name>
    <dbReference type="NCBI Taxonomy" id="6269"/>
    <lineage>
        <taxon>Eukaryota</taxon>
        <taxon>Metazoa</taxon>
        <taxon>Ecdysozoa</taxon>
        <taxon>Nematoda</taxon>
        <taxon>Chromadorea</taxon>
        <taxon>Rhabditida</taxon>
        <taxon>Spirurina</taxon>
        <taxon>Ascaridomorpha</taxon>
        <taxon>Ascaridoidea</taxon>
        <taxon>Anisakidae</taxon>
        <taxon>Anisakis</taxon>
        <taxon>Anisakis simplex complex</taxon>
    </lineage>
</organism>
<dbReference type="Proteomes" id="UP000267096">
    <property type="component" value="Unassembled WGS sequence"/>
</dbReference>
<evidence type="ECO:0000313" key="4">
    <source>
        <dbReference type="Proteomes" id="UP000267096"/>
    </source>
</evidence>
<dbReference type="PANTHER" id="PTHR48470">
    <property type="entry name" value="CELL DIVISION CONTROL PROTEIN 48 C ISOFORM 1"/>
    <property type="match status" value="1"/>
</dbReference>
<dbReference type="AlphaFoldDB" id="A0A0M3KG27"/>
<reference evidence="3 4" key="2">
    <citation type="submission" date="2018-11" db="EMBL/GenBank/DDBJ databases">
        <authorList>
            <consortium name="Pathogen Informatics"/>
        </authorList>
    </citation>
    <scope>NUCLEOTIDE SEQUENCE [LARGE SCALE GENOMIC DNA]</scope>
</reference>
<evidence type="ECO:0000259" key="2">
    <source>
        <dbReference type="Pfam" id="PF17862"/>
    </source>
</evidence>
<dbReference type="EMBL" id="UYRR01037044">
    <property type="protein sequence ID" value="VDK68858.1"/>
    <property type="molecule type" value="Genomic_DNA"/>
</dbReference>
<dbReference type="Gene3D" id="3.40.50.300">
    <property type="entry name" value="P-loop containing nucleotide triphosphate hydrolases"/>
    <property type="match status" value="1"/>
</dbReference>
<dbReference type="SUPFAM" id="SSF52540">
    <property type="entry name" value="P-loop containing nucleoside triphosphate hydrolases"/>
    <property type="match status" value="1"/>
</dbReference>
<accession>A0A0M3KG27</accession>
<dbReference type="Pfam" id="PF00004">
    <property type="entry name" value="AAA"/>
    <property type="match status" value="1"/>
</dbReference>
<dbReference type="Gene3D" id="1.10.8.60">
    <property type="match status" value="1"/>
</dbReference>
<feature type="domain" description="ATPase AAA-type core" evidence="1">
    <location>
        <begin position="2"/>
        <end position="48"/>
    </location>
</feature>
<reference evidence="5" key="1">
    <citation type="submission" date="2017-02" db="UniProtKB">
        <authorList>
            <consortium name="WormBaseParasite"/>
        </authorList>
    </citation>
    <scope>IDENTIFICATION</scope>
</reference>
<evidence type="ECO:0000313" key="3">
    <source>
        <dbReference type="EMBL" id="VDK68858.1"/>
    </source>
</evidence>
<dbReference type="WBParaSite" id="ASIM_0001993901-mRNA-1">
    <property type="protein sequence ID" value="ASIM_0001993901-mRNA-1"/>
    <property type="gene ID" value="ASIM_0001993901"/>
</dbReference>
<name>A0A0M3KG27_ANISI</name>
<proteinExistence type="predicted"/>
<dbReference type="InterPro" id="IPR003959">
    <property type="entry name" value="ATPase_AAA_core"/>
</dbReference>
<evidence type="ECO:0000259" key="1">
    <source>
        <dbReference type="Pfam" id="PF00004"/>
    </source>
</evidence>
<sequence>MKAQESAPCILLIDEIDVIAQKRDSTHREMEKRIVSQLIICLDDLNKTSDQKTSPTFELNFASNGDVGLEDTSLNRNRSKHVLSYRSVYSKCIFDCLFSGIRLDESVQMHNLARLTPGYVGADLKALAREASMCAVNRVFETVARSSQRPGRLNIEETNEELTKLLEWLKSEQTLDDSKITNLFVQLDDFKKALTIVHPSAKREGFVTVPDVSWQDIGALNEVREELKWSIL</sequence>
<dbReference type="InterPro" id="IPR041569">
    <property type="entry name" value="AAA_lid_3"/>
</dbReference>
<dbReference type="Pfam" id="PF17862">
    <property type="entry name" value="AAA_lid_3"/>
    <property type="match status" value="1"/>
</dbReference>
<dbReference type="PANTHER" id="PTHR48470:SF1">
    <property type="entry name" value="CELL DIVISION CONTROL PROTEIN 48 C ISOFORM 1"/>
    <property type="match status" value="1"/>
</dbReference>
<dbReference type="InterPro" id="IPR027417">
    <property type="entry name" value="P-loop_NTPase"/>
</dbReference>